<evidence type="ECO:0000313" key="1">
    <source>
        <dbReference type="EMBL" id="HBP28420.1"/>
    </source>
</evidence>
<dbReference type="CDD" id="cd02513">
    <property type="entry name" value="CMP-NeuAc_Synthase"/>
    <property type="match status" value="1"/>
</dbReference>
<dbReference type="GO" id="GO:0008781">
    <property type="term" value="F:N-acylneuraminate cytidylyltransferase activity"/>
    <property type="evidence" value="ECO:0007669"/>
    <property type="project" value="TreeGrafter"/>
</dbReference>
<evidence type="ECO:0000313" key="2">
    <source>
        <dbReference type="Proteomes" id="UP000264036"/>
    </source>
</evidence>
<dbReference type="InterPro" id="IPR029044">
    <property type="entry name" value="Nucleotide-diphossugar_trans"/>
</dbReference>
<organism evidence="1 2">
    <name type="scientific">Advenella kashmirensis</name>
    <dbReference type="NCBI Taxonomy" id="310575"/>
    <lineage>
        <taxon>Bacteria</taxon>
        <taxon>Pseudomonadati</taxon>
        <taxon>Pseudomonadota</taxon>
        <taxon>Betaproteobacteria</taxon>
        <taxon>Burkholderiales</taxon>
        <taxon>Alcaligenaceae</taxon>
    </lineage>
</organism>
<dbReference type="SUPFAM" id="SSF53448">
    <property type="entry name" value="Nucleotide-diphospho-sugar transferases"/>
    <property type="match status" value="1"/>
</dbReference>
<keyword evidence="1" id="KW-0808">Transferase</keyword>
<sequence length="223" mass="24313">MSCVAIIPARANSKGLPGKNLKEVGGVSLIGRAIEAATHSKCVSRVIVSTDGHDIANEALKYSAEVIMRPATLASDSSRTIDAVCHALEYVEMSSGLCILLQPTSPLRSSEDVSRAVDLYNQKLNGSLISVCESEHHPFKTLIKSEIGEIGPVINLGMLEAPRQDLPLAYRVNGAIYINRVEDLLSRRTFFVEPLQIYEMSSTLSIDIDNVDDLLRANSFLKE</sequence>
<reference evidence="1 2" key="1">
    <citation type="journal article" date="2018" name="Nat. Biotechnol.">
        <title>A standardized bacterial taxonomy based on genome phylogeny substantially revises the tree of life.</title>
        <authorList>
            <person name="Parks D.H."/>
            <person name="Chuvochina M."/>
            <person name="Waite D.W."/>
            <person name="Rinke C."/>
            <person name="Skarshewski A."/>
            <person name="Chaumeil P.A."/>
            <person name="Hugenholtz P."/>
        </authorList>
    </citation>
    <scope>NUCLEOTIDE SEQUENCE [LARGE SCALE GENOMIC DNA]</scope>
    <source>
        <strain evidence="1">UBA10707</strain>
    </source>
</reference>
<dbReference type="AlphaFoldDB" id="A0A356LBM6"/>
<dbReference type="PANTHER" id="PTHR21485:SF6">
    <property type="entry name" value="N-ACYLNEURAMINATE CYTIDYLYLTRANSFERASE-RELATED"/>
    <property type="match status" value="1"/>
</dbReference>
<dbReference type="InterPro" id="IPR003329">
    <property type="entry name" value="Cytidylyl_trans"/>
</dbReference>
<protein>
    <submittedName>
        <fullName evidence="1">Acylneuraminate cytidylyltransferase</fullName>
    </submittedName>
</protein>
<dbReference type="InterPro" id="IPR050793">
    <property type="entry name" value="CMP-NeuNAc_synthase"/>
</dbReference>
<dbReference type="PANTHER" id="PTHR21485">
    <property type="entry name" value="HAD SUPERFAMILY MEMBERS CMAS AND KDSC"/>
    <property type="match status" value="1"/>
</dbReference>
<name>A0A356LBM6_9BURK</name>
<dbReference type="Proteomes" id="UP000264036">
    <property type="component" value="Unassembled WGS sequence"/>
</dbReference>
<keyword evidence="1" id="KW-0548">Nucleotidyltransferase</keyword>
<accession>A0A356LBM6</accession>
<dbReference type="Pfam" id="PF02348">
    <property type="entry name" value="CTP_transf_3"/>
    <property type="match status" value="1"/>
</dbReference>
<gene>
    <name evidence="1" type="ORF">DD666_03265</name>
</gene>
<dbReference type="EMBL" id="DOEK01000004">
    <property type="protein sequence ID" value="HBP28420.1"/>
    <property type="molecule type" value="Genomic_DNA"/>
</dbReference>
<dbReference type="Gene3D" id="3.90.550.10">
    <property type="entry name" value="Spore Coat Polysaccharide Biosynthesis Protein SpsA, Chain A"/>
    <property type="match status" value="1"/>
</dbReference>
<comment type="caution">
    <text evidence="1">The sequence shown here is derived from an EMBL/GenBank/DDBJ whole genome shotgun (WGS) entry which is preliminary data.</text>
</comment>
<proteinExistence type="predicted"/>